<feature type="domain" description="SLH" evidence="3">
    <location>
        <begin position="524"/>
        <end position="582"/>
    </location>
</feature>
<evidence type="ECO:0000313" key="5">
    <source>
        <dbReference type="Proteomes" id="UP001597180"/>
    </source>
</evidence>
<gene>
    <name evidence="4" type="ORF">ACFQ4B_22530</name>
</gene>
<accession>A0ABW3UPL3</accession>
<feature type="domain" description="SLH" evidence="3">
    <location>
        <begin position="590"/>
        <end position="649"/>
    </location>
</feature>
<dbReference type="InterPro" id="IPR051465">
    <property type="entry name" value="Cell_Envelope_Struct_Comp"/>
</dbReference>
<dbReference type="Proteomes" id="UP001597180">
    <property type="component" value="Unassembled WGS sequence"/>
</dbReference>
<feature type="chain" id="PRO_5045143361" evidence="2">
    <location>
        <begin position="27"/>
        <end position="649"/>
    </location>
</feature>
<sequence>MRRGRFSIAYWLLVLVLLVSPVTAYAEPSGTILAPIGERKQGEAFTIQGTTGLPELIVQILRPNQTILEMDQLTKEQFLFGKTVTLPADAPVGVYTVKAGAGSEAAVRDFNAVARNGDGEPGTEPGTEPEPQPALELSAISSVEAGGAMRILGTTNQLALLWRVLAPDGTLLHEQAITGSELEQGYVYTIPADAVSGVYTLKVGNNRVSRQFTFQVTRNDTGTPGGRPPGGSGRNHSSRGSAVISAPVKPEPQQDGSVALLLQPQGPPDTAGMVQVILTQEIIDQAMAELQAGALKLRIEAAPKDGATAYAFQLPAGVLLENSKNLQFELLTELASVSFRASLFAQSLTAEAQTASITVGEAQMNALSQGVAAAIGTRPAVMVQAALDGQAINWPRLDSPVVAIPYTPSAAELAVPDGITVWSIDRSGNPYPVPSGHYDSSSGKVIFRAAHPGHYAVVYVTMTFTDLADYAWAEKPIRALAAKGILTGISPETFAPEAPIKRADFVLLLSRTLELSASFEDNFDDVRPGAYYYDALGAARALGVTDGAGNNRFQPERLISRQEMMTLTERALHTAGLLAESRGTDTRSELEAFADASRVADYAASSVAALIREGLIEGSGGSLRPQDNTSRAETAVMLYRIVQHIAGGM</sequence>
<evidence type="ECO:0000259" key="3">
    <source>
        <dbReference type="PROSITE" id="PS51272"/>
    </source>
</evidence>
<dbReference type="EMBL" id="JBHTLU010000031">
    <property type="protein sequence ID" value="MFD1222897.1"/>
    <property type="molecule type" value="Genomic_DNA"/>
</dbReference>
<feature type="domain" description="SLH" evidence="3">
    <location>
        <begin position="460"/>
        <end position="523"/>
    </location>
</feature>
<feature type="compositionally biased region" description="Gly residues" evidence="1">
    <location>
        <begin position="223"/>
        <end position="233"/>
    </location>
</feature>
<evidence type="ECO:0000256" key="2">
    <source>
        <dbReference type="SAM" id="SignalP"/>
    </source>
</evidence>
<evidence type="ECO:0000256" key="1">
    <source>
        <dbReference type="SAM" id="MobiDB-lite"/>
    </source>
</evidence>
<name>A0ABW3UPL3_9BACL</name>
<comment type="caution">
    <text evidence="4">The sequence shown here is derived from an EMBL/GenBank/DDBJ whole genome shotgun (WGS) entry which is preliminary data.</text>
</comment>
<feature type="signal peptide" evidence="2">
    <location>
        <begin position="1"/>
        <end position="26"/>
    </location>
</feature>
<organism evidence="4 5">
    <name type="scientific">Paenibacillus vulneris</name>
    <dbReference type="NCBI Taxonomy" id="1133364"/>
    <lineage>
        <taxon>Bacteria</taxon>
        <taxon>Bacillati</taxon>
        <taxon>Bacillota</taxon>
        <taxon>Bacilli</taxon>
        <taxon>Bacillales</taxon>
        <taxon>Paenibacillaceae</taxon>
        <taxon>Paenibacillus</taxon>
    </lineage>
</organism>
<dbReference type="InterPro" id="IPR001119">
    <property type="entry name" value="SLH_dom"/>
</dbReference>
<dbReference type="PANTHER" id="PTHR43308">
    <property type="entry name" value="OUTER MEMBRANE PROTEIN ALPHA-RELATED"/>
    <property type="match status" value="1"/>
</dbReference>
<dbReference type="PANTHER" id="PTHR43308:SF5">
    <property type="entry name" value="S-LAYER PROTEIN _ PEPTIDOGLYCAN ENDO-BETA-N-ACETYLGLUCOSAMINIDASE"/>
    <property type="match status" value="1"/>
</dbReference>
<dbReference type="Pfam" id="PF00395">
    <property type="entry name" value="SLH"/>
    <property type="match status" value="3"/>
</dbReference>
<keyword evidence="2" id="KW-0732">Signal</keyword>
<proteinExistence type="predicted"/>
<reference evidence="5" key="1">
    <citation type="journal article" date="2019" name="Int. J. Syst. Evol. Microbiol.">
        <title>The Global Catalogue of Microorganisms (GCM) 10K type strain sequencing project: providing services to taxonomists for standard genome sequencing and annotation.</title>
        <authorList>
            <consortium name="The Broad Institute Genomics Platform"/>
            <consortium name="The Broad Institute Genome Sequencing Center for Infectious Disease"/>
            <person name="Wu L."/>
            <person name="Ma J."/>
        </authorList>
    </citation>
    <scope>NUCLEOTIDE SEQUENCE [LARGE SCALE GENOMIC DNA]</scope>
    <source>
        <strain evidence="5">CCUG 53270</strain>
    </source>
</reference>
<feature type="region of interest" description="Disordered" evidence="1">
    <location>
        <begin position="114"/>
        <end position="133"/>
    </location>
</feature>
<evidence type="ECO:0000313" key="4">
    <source>
        <dbReference type="EMBL" id="MFD1222897.1"/>
    </source>
</evidence>
<protein>
    <submittedName>
        <fullName evidence="4">S-layer homology domain-containing protein</fullName>
    </submittedName>
</protein>
<dbReference type="RefSeq" id="WP_345588782.1">
    <property type="nucleotide sequence ID" value="NZ_BAABJG010000015.1"/>
</dbReference>
<keyword evidence="5" id="KW-1185">Reference proteome</keyword>
<dbReference type="PROSITE" id="PS51272">
    <property type="entry name" value="SLH"/>
    <property type="match status" value="3"/>
</dbReference>
<feature type="region of interest" description="Disordered" evidence="1">
    <location>
        <begin position="213"/>
        <end position="254"/>
    </location>
</feature>